<dbReference type="EMBL" id="KE646963">
    <property type="protein sequence ID" value="EQB62190.1"/>
    <property type="molecule type" value="Genomic_DNA"/>
</dbReference>
<dbReference type="OrthoDB" id="2199449at2759"/>
<organism evidence="1 2">
    <name type="scientific">Vairimorpha apis BRL 01</name>
    <dbReference type="NCBI Taxonomy" id="1037528"/>
    <lineage>
        <taxon>Eukaryota</taxon>
        <taxon>Fungi</taxon>
        <taxon>Fungi incertae sedis</taxon>
        <taxon>Microsporidia</taxon>
        <taxon>Nosematidae</taxon>
        <taxon>Vairimorpha</taxon>
    </lineage>
</organism>
<sequence>MVIVKYYNLYVPLNQSSNSYRHYGIKHNKLLFFELHEILHIINSDCKKEYPVYIKPYFQMKQFYNLLRPENYDLKHILKINKFLYNEMSLNCKNWIDKFVDKNVHIIKWEDINEQYINSLNLKERKMFQVMYSKLKSNEKLFKINSDSDFDKPLVKQKTNFSKKLSKFKTKLNLVVSANKINLKLFNIKECFDDFNIPGIKILNNLNYLKQETQNNNEINLLDLLYFDVYKTKSDFNRNKDSCINKICFINKYVKLKNMIDMLNNKLVCVISNQEYVILKINKITYLQKNLDEKLIKKRIN</sequence>
<dbReference type="AlphaFoldDB" id="T0MMF4"/>
<evidence type="ECO:0000313" key="1">
    <source>
        <dbReference type="EMBL" id="EQB62190.1"/>
    </source>
</evidence>
<dbReference type="Proteomes" id="UP000053780">
    <property type="component" value="Unassembled WGS sequence"/>
</dbReference>
<reference evidence="1 2" key="1">
    <citation type="journal article" date="2013" name="BMC Genomics">
        <title>Genome sequencing and comparative genomics of honey bee microsporidia, Nosema apis reveal novel insights into host-parasite interactions.</title>
        <authorList>
            <person name="Chen Yp."/>
            <person name="Pettis J.S."/>
            <person name="Zhao Y."/>
            <person name="Liu X."/>
            <person name="Tallon L.J."/>
            <person name="Sadzewicz L.D."/>
            <person name="Li R."/>
            <person name="Zheng H."/>
            <person name="Huang S."/>
            <person name="Zhang X."/>
            <person name="Hamilton M.C."/>
            <person name="Pernal S.F."/>
            <person name="Melathopoulos A.P."/>
            <person name="Yan X."/>
            <person name="Evans J.D."/>
        </authorList>
    </citation>
    <scope>NUCLEOTIDE SEQUENCE [LARGE SCALE GENOMIC DNA]</scope>
    <source>
        <strain evidence="1 2">BRL 01</strain>
    </source>
</reference>
<protein>
    <submittedName>
        <fullName evidence="1">Uncharacterized protein</fullName>
    </submittedName>
</protein>
<dbReference type="HOGENOM" id="CLU_080495_0_0_1"/>
<accession>T0MMF4</accession>
<proteinExistence type="predicted"/>
<evidence type="ECO:0000313" key="2">
    <source>
        <dbReference type="Proteomes" id="UP000053780"/>
    </source>
</evidence>
<name>T0MMF4_9MICR</name>
<keyword evidence="2" id="KW-1185">Reference proteome</keyword>
<dbReference type="VEuPathDB" id="MicrosporidiaDB:NAPIS_ORF00235"/>
<gene>
    <name evidence="1" type="ORF">NAPIS_ORF00235</name>
</gene>